<protein>
    <recommendedName>
        <fullName evidence="3">Antirestriction protein</fullName>
    </recommendedName>
</protein>
<dbReference type="eggNOG" id="COG4734">
    <property type="taxonomic scope" value="Bacteria"/>
</dbReference>
<dbReference type="Proteomes" id="UP000054051">
    <property type="component" value="Unassembled WGS sequence"/>
</dbReference>
<keyword evidence="2" id="KW-1185">Reference proteome</keyword>
<reference evidence="1 2" key="1">
    <citation type="submission" date="2011-08" db="EMBL/GenBank/DDBJ databases">
        <title>The genome of the obligate endobacterium of an arbuscular mycorrhizal fungus reveals an interphylum network of nutritional interactions.</title>
        <authorList>
            <person name="Ghignone S."/>
            <person name="Salvioli A."/>
            <person name="Anca I."/>
            <person name="Lumini E."/>
            <person name="Ortu G."/>
            <person name="Petiti L."/>
            <person name="Cruveiller S."/>
            <person name="Bianciotto V."/>
            <person name="Piffanelli P."/>
            <person name="Lanfranco L."/>
            <person name="Bonfante P."/>
        </authorList>
    </citation>
    <scope>NUCLEOTIDE SEQUENCE [LARGE SCALE GENOMIC DNA]</scope>
    <source>
        <strain evidence="1 2">BEG34</strain>
    </source>
</reference>
<sequence length="199" mass="22747">MTIHCNNHEEACAAFLAKLTALGKTLLAETGEDPQEAERLMFEGYQGAYEDERDFIRQCLETAVVIPPKLQVHFDDKVYARQLLDEGYLTVELEGRVHVFKQKEKTRTAFIAEYGAELAEAVLEHAGNDLSEAWRLMAENYQGAYNDKTDYAVEVFDELACMPDNLHGYIDYERFADHLLRCGDYFTLEAGGQTHVFKY</sequence>
<dbReference type="Gene3D" id="1.10.10.1190">
    <property type="entry name" value="Antirestriction protein ArdA, domain 3"/>
    <property type="match status" value="1"/>
</dbReference>
<dbReference type="InterPro" id="IPR041893">
    <property type="entry name" value="ArdA_dom3"/>
</dbReference>
<evidence type="ECO:0000313" key="2">
    <source>
        <dbReference type="Proteomes" id="UP000054051"/>
    </source>
</evidence>
<dbReference type="RefSeq" id="WP_006683161.1">
    <property type="nucleotide sequence ID" value="NZ_CAFB01000058.1"/>
</dbReference>
<accession>G2JBD0</accession>
<comment type="caution">
    <text evidence="1">The sequence shown here is derived from an EMBL/GenBank/DDBJ whole genome shotgun (WGS) entry which is preliminary data.</text>
</comment>
<dbReference type="InterPro" id="IPR009899">
    <property type="entry name" value="ArdA"/>
</dbReference>
<name>G2JBD0_9BURK</name>
<proteinExistence type="predicted"/>
<dbReference type="OrthoDB" id="944647at2"/>
<evidence type="ECO:0000313" key="1">
    <source>
        <dbReference type="EMBL" id="CCD30084.1"/>
    </source>
</evidence>
<gene>
    <name evidence="1" type="ORF">CAGGBEG34_30048</name>
</gene>
<dbReference type="Pfam" id="PF07275">
    <property type="entry name" value="ArdA"/>
    <property type="match status" value="1"/>
</dbReference>
<evidence type="ECO:0008006" key="3">
    <source>
        <dbReference type="Google" id="ProtNLM"/>
    </source>
</evidence>
<organism evidence="1 2">
    <name type="scientific">Candidatus Glomeribacter gigasporarum BEG34</name>
    <dbReference type="NCBI Taxonomy" id="1070319"/>
    <lineage>
        <taxon>Bacteria</taxon>
        <taxon>Pseudomonadati</taxon>
        <taxon>Pseudomonadota</taxon>
        <taxon>Betaproteobacteria</taxon>
        <taxon>Burkholderiales</taxon>
        <taxon>Burkholderiaceae</taxon>
        <taxon>Candidatus Glomeribacter</taxon>
    </lineage>
</organism>
<dbReference type="AlphaFoldDB" id="G2JBD0"/>
<dbReference type="EMBL" id="CAFB01000058">
    <property type="protein sequence ID" value="CCD30084.1"/>
    <property type="molecule type" value="Genomic_DNA"/>
</dbReference>